<feature type="compositionally biased region" description="Low complexity" evidence="1">
    <location>
        <begin position="65"/>
        <end position="84"/>
    </location>
</feature>
<dbReference type="PANTHER" id="PTHR30383">
    <property type="entry name" value="THIOESTERASE 1/PROTEASE 1/LYSOPHOSPHOLIPASE L1"/>
    <property type="match status" value="1"/>
</dbReference>
<gene>
    <name evidence="3" type="ORF">GCM10009817_28830</name>
</gene>
<keyword evidence="4" id="KW-1185">Reference proteome</keyword>
<accession>A0ABP5DSH8</accession>
<dbReference type="Pfam" id="PF13472">
    <property type="entry name" value="Lipase_GDSL_2"/>
    <property type="match status" value="1"/>
</dbReference>
<sequence>MPAGGPRPKHVLAAVLGLVVLAALGISGVVPGLGPATVSAGAGTTASTDAASGPSRSPAPPPASSGPSSPGSTRSTTTSVPSGPLTLVGLGDSVPSAETCNCTGYVEQVGSRLQQLTHRPWTVHNDAQGGWTTADVENDVNASPTRDHLASADLVVIEVGANDFDLDRVDDQGCFPAAGSACWASTVAGVRDGLTRIIAAIHRVDQRPDLRIALLGYWNVTRDGAVGQALGEAFVNGSDSLTRLVNDAVQQVAGSTGAVYVDAYSPLKGPDGSRDPTADLLDDGDHPNAIGHSLLAGAVLDQLGSAGALAAWQASP</sequence>
<feature type="compositionally biased region" description="Low complexity" evidence="1">
    <location>
        <begin position="39"/>
        <end position="56"/>
    </location>
</feature>
<evidence type="ECO:0000259" key="2">
    <source>
        <dbReference type="Pfam" id="PF13472"/>
    </source>
</evidence>
<evidence type="ECO:0000313" key="3">
    <source>
        <dbReference type="EMBL" id="GAA1985559.1"/>
    </source>
</evidence>
<evidence type="ECO:0000313" key="4">
    <source>
        <dbReference type="Proteomes" id="UP001500013"/>
    </source>
</evidence>
<dbReference type="InterPro" id="IPR036514">
    <property type="entry name" value="SGNH_hydro_sf"/>
</dbReference>
<dbReference type="Proteomes" id="UP001500013">
    <property type="component" value="Unassembled WGS sequence"/>
</dbReference>
<dbReference type="Gene3D" id="3.40.50.1110">
    <property type="entry name" value="SGNH hydrolase"/>
    <property type="match status" value="1"/>
</dbReference>
<dbReference type="SUPFAM" id="SSF52266">
    <property type="entry name" value="SGNH hydrolase"/>
    <property type="match status" value="1"/>
</dbReference>
<feature type="domain" description="SGNH hydrolase-type esterase" evidence="2">
    <location>
        <begin position="90"/>
        <end position="293"/>
    </location>
</feature>
<feature type="region of interest" description="Disordered" evidence="1">
    <location>
        <begin position="39"/>
        <end position="90"/>
    </location>
</feature>
<dbReference type="CDD" id="cd00229">
    <property type="entry name" value="SGNH_hydrolase"/>
    <property type="match status" value="1"/>
</dbReference>
<reference evidence="4" key="1">
    <citation type="journal article" date="2019" name="Int. J. Syst. Evol. Microbiol.">
        <title>The Global Catalogue of Microorganisms (GCM) 10K type strain sequencing project: providing services to taxonomists for standard genome sequencing and annotation.</title>
        <authorList>
            <consortium name="The Broad Institute Genomics Platform"/>
            <consortium name="The Broad Institute Genome Sequencing Center for Infectious Disease"/>
            <person name="Wu L."/>
            <person name="Ma J."/>
        </authorList>
    </citation>
    <scope>NUCLEOTIDE SEQUENCE [LARGE SCALE GENOMIC DNA]</scope>
    <source>
        <strain evidence="4">JCM 15628</strain>
    </source>
</reference>
<name>A0ABP5DSH8_9MICO</name>
<dbReference type="InterPro" id="IPR013830">
    <property type="entry name" value="SGNH_hydro"/>
</dbReference>
<comment type="caution">
    <text evidence="3">The sequence shown here is derived from an EMBL/GenBank/DDBJ whole genome shotgun (WGS) entry which is preliminary data.</text>
</comment>
<dbReference type="EMBL" id="BAAAPU010000008">
    <property type="protein sequence ID" value="GAA1985559.1"/>
    <property type="molecule type" value="Genomic_DNA"/>
</dbReference>
<evidence type="ECO:0000256" key="1">
    <source>
        <dbReference type="SAM" id="MobiDB-lite"/>
    </source>
</evidence>
<protein>
    <recommendedName>
        <fullName evidence="2">SGNH hydrolase-type esterase domain-containing protein</fullName>
    </recommendedName>
</protein>
<proteinExistence type="predicted"/>
<dbReference type="InterPro" id="IPR051532">
    <property type="entry name" value="Ester_Hydrolysis_Enzymes"/>
</dbReference>
<organism evidence="3 4">
    <name type="scientific">Terrabacter lapilli</name>
    <dbReference type="NCBI Taxonomy" id="436231"/>
    <lineage>
        <taxon>Bacteria</taxon>
        <taxon>Bacillati</taxon>
        <taxon>Actinomycetota</taxon>
        <taxon>Actinomycetes</taxon>
        <taxon>Micrococcales</taxon>
        <taxon>Intrasporangiaceae</taxon>
        <taxon>Terrabacter</taxon>
    </lineage>
</organism>